<dbReference type="Gene3D" id="2.30.30.40">
    <property type="entry name" value="SH3 Domains"/>
    <property type="match status" value="1"/>
</dbReference>
<proteinExistence type="predicted"/>
<evidence type="ECO:0000259" key="2">
    <source>
        <dbReference type="PROSITE" id="PS51781"/>
    </source>
</evidence>
<dbReference type="Pfam" id="PF08239">
    <property type="entry name" value="SH3_3"/>
    <property type="match status" value="1"/>
</dbReference>
<keyword evidence="1" id="KW-0732">Signal</keyword>
<feature type="domain" description="SH3b" evidence="2">
    <location>
        <begin position="79"/>
        <end position="138"/>
    </location>
</feature>
<feature type="signal peptide" evidence="1">
    <location>
        <begin position="1"/>
        <end position="29"/>
    </location>
</feature>
<dbReference type="PROSITE" id="PS51781">
    <property type="entry name" value="SH3B"/>
    <property type="match status" value="1"/>
</dbReference>
<reference evidence="3" key="1">
    <citation type="submission" date="2022-07" db="EMBL/GenBank/DDBJ databases">
        <title>Complete Genome Sequence of the Radioresistant Bacterium Deinococcus aetherius ST0316, Isolated from the Air Dust collected in Lower Stratosphere above Japan.</title>
        <authorList>
            <person name="Satoh K."/>
            <person name="Hagiwara K."/>
            <person name="Katsumata K."/>
            <person name="Kubo A."/>
            <person name="Yokobori S."/>
            <person name="Yamagishi A."/>
            <person name="Oono Y."/>
            <person name="Narumi I."/>
        </authorList>
    </citation>
    <scope>NUCLEOTIDE SEQUENCE</scope>
    <source>
        <strain evidence="3">ST0316</strain>
    </source>
</reference>
<evidence type="ECO:0000313" key="4">
    <source>
        <dbReference type="Proteomes" id="UP001064971"/>
    </source>
</evidence>
<dbReference type="SMART" id="SM00287">
    <property type="entry name" value="SH3b"/>
    <property type="match status" value="1"/>
</dbReference>
<dbReference type="Proteomes" id="UP001064971">
    <property type="component" value="Chromosome"/>
</dbReference>
<accession>A0ABM8AFL9</accession>
<feature type="chain" id="PRO_5045276427" description="SH3b domain-containing protein" evidence="1">
    <location>
        <begin position="30"/>
        <end position="138"/>
    </location>
</feature>
<protein>
    <recommendedName>
        <fullName evidence="2">SH3b domain-containing protein</fullName>
    </recommendedName>
</protein>
<organism evidence="3 4">
    <name type="scientific">Deinococcus aetherius</name>
    <dbReference type="NCBI Taxonomy" id="200252"/>
    <lineage>
        <taxon>Bacteria</taxon>
        <taxon>Thermotogati</taxon>
        <taxon>Deinococcota</taxon>
        <taxon>Deinococci</taxon>
        <taxon>Deinococcales</taxon>
        <taxon>Deinococcaceae</taxon>
        <taxon>Deinococcus</taxon>
    </lineage>
</organism>
<keyword evidence="4" id="KW-1185">Reference proteome</keyword>
<dbReference type="EMBL" id="AP026560">
    <property type="protein sequence ID" value="BDP42602.1"/>
    <property type="molecule type" value="Genomic_DNA"/>
</dbReference>
<evidence type="ECO:0000313" key="3">
    <source>
        <dbReference type="EMBL" id="BDP42602.1"/>
    </source>
</evidence>
<dbReference type="InterPro" id="IPR003646">
    <property type="entry name" value="SH3-like_bac-type"/>
</dbReference>
<gene>
    <name evidence="3" type="ORF">DAETH_25710</name>
</gene>
<name>A0ABM8AFL9_9DEIO</name>
<evidence type="ECO:0000256" key="1">
    <source>
        <dbReference type="SAM" id="SignalP"/>
    </source>
</evidence>
<sequence length="138" mass="14372">MPLCSMKRTLLFSAAFVLFMLLAPAQAHRSGCHRWHSCPSDTGSYVCGDLGYTSGCQANGRVQPAAAPVLSAAPPAPGGGTTRHTTTSLNLRAGPSAQSAKVATLPSGTAVRLVSCSSGWCRVQWNGRGGYVSQTHLR</sequence>